<gene>
    <name evidence="2" type="ORF">Q4F19_15960</name>
</gene>
<dbReference type="EMBL" id="JAUOTP010000008">
    <property type="protein sequence ID" value="MDO6415886.1"/>
    <property type="molecule type" value="Genomic_DNA"/>
</dbReference>
<dbReference type="PANTHER" id="PTHR38590:SF1">
    <property type="entry name" value="BLL0828 PROTEIN"/>
    <property type="match status" value="1"/>
</dbReference>
<evidence type="ECO:0000259" key="1">
    <source>
        <dbReference type="Pfam" id="PF04480"/>
    </source>
</evidence>
<dbReference type="InterPro" id="IPR011335">
    <property type="entry name" value="Restrct_endonuc-II-like"/>
</dbReference>
<name>A0ABT8YC24_9SPHN</name>
<dbReference type="CDD" id="cd01038">
    <property type="entry name" value="Endonuclease_DUF559"/>
    <property type="match status" value="1"/>
</dbReference>
<evidence type="ECO:0000313" key="2">
    <source>
        <dbReference type="EMBL" id="MDO6415886.1"/>
    </source>
</evidence>
<feature type="domain" description="DUF559" evidence="1">
    <location>
        <begin position="6"/>
        <end position="107"/>
    </location>
</feature>
<protein>
    <submittedName>
        <fullName evidence="2">DUF559 domain-containing protein</fullName>
    </submittedName>
</protein>
<reference evidence="2" key="1">
    <citation type="submission" date="2023-07" db="EMBL/GenBank/DDBJ databases">
        <authorList>
            <person name="Kim M."/>
        </authorList>
    </citation>
    <scope>NUCLEOTIDE SEQUENCE</scope>
    <source>
        <strain evidence="2">BIUV-7</strain>
    </source>
</reference>
<dbReference type="Gene3D" id="3.40.960.10">
    <property type="entry name" value="VSR Endonuclease"/>
    <property type="match status" value="1"/>
</dbReference>
<organism evidence="2 3">
    <name type="scientific">Sphingomonas natans</name>
    <dbReference type="NCBI Taxonomy" id="3063330"/>
    <lineage>
        <taxon>Bacteria</taxon>
        <taxon>Pseudomonadati</taxon>
        <taxon>Pseudomonadota</taxon>
        <taxon>Alphaproteobacteria</taxon>
        <taxon>Sphingomonadales</taxon>
        <taxon>Sphingomonadaceae</taxon>
        <taxon>Sphingomonas</taxon>
    </lineage>
</organism>
<accession>A0ABT8YC24</accession>
<dbReference type="Proteomes" id="UP001169764">
    <property type="component" value="Unassembled WGS sequence"/>
</dbReference>
<sequence>MRDPELTQRAKAMRREPTEPERILWLALRAKRFEGMKFRRQKVIGPYIADFASRAPMLVVEVDGDTHGGREAEDAARSVYLERQGYRVIRFTNADVMQNLEGVLMAIAPTPPLPTLSPEGERA</sequence>
<evidence type="ECO:0000313" key="3">
    <source>
        <dbReference type="Proteomes" id="UP001169764"/>
    </source>
</evidence>
<dbReference type="InterPro" id="IPR047216">
    <property type="entry name" value="Endonuclease_DUF559_bact"/>
</dbReference>
<keyword evidence="3" id="KW-1185">Reference proteome</keyword>
<dbReference type="SUPFAM" id="SSF52980">
    <property type="entry name" value="Restriction endonuclease-like"/>
    <property type="match status" value="1"/>
</dbReference>
<dbReference type="Pfam" id="PF04480">
    <property type="entry name" value="DUF559"/>
    <property type="match status" value="1"/>
</dbReference>
<dbReference type="PANTHER" id="PTHR38590">
    <property type="entry name" value="BLL0828 PROTEIN"/>
    <property type="match status" value="1"/>
</dbReference>
<comment type="caution">
    <text evidence="2">The sequence shown here is derived from an EMBL/GenBank/DDBJ whole genome shotgun (WGS) entry which is preliminary data.</text>
</comment>
<dbReference type="InterPro" id="IPR007569">
    <property type="entry name" value="DUF559"/>
</dbReference>
<proteinExistence type="predicted"/>